<feature type="chain" id="PRO_5043932043" description="Chitin-binding type-2 domain-containing protein" evidence="2">
    <location>
        <begin position="25"/>
        <end position="398"/>
    </location>
</feature>
<gene>
    <name evidence="4" type="ORF">MNOR_LOCUS30454</name>
</gene>
<evidence type="ECO:0000259" key="3">
    <source>
        <dbReference type="PROSITE" id="PS50940"/>
    </source>
</evidence>
<dbReference type="AlphaFoldDB" id="A0AAV2S262"/>
<proteinExistence type="predicted"/>
<sequence length="398" mass="42606">MKMANRIYLKCILLMVELHSCVMGREFIGNPYIEHWLRALAPPADCSGASPGDKAVDTSDCKKFFLCTGDGSMLPDPFACPEEDGFLCFDSATGECSDVEAACDVACALTAPSCTSECTVLGDNTADLTNCNRHYLCLGDSTAGKIELYCPDERPHFNGKECVNDKSQCCNCHVGTCENTGELLADPQNCHAFYACADLDGTGDIDALGPVTCPNGGSFVSGECDATTTDCENICDLGDIVTSTSPTDSSDPTSTQLISTFHTLTSTSSSASSTAETTVTTPTSTAESTTITTPHTTGSMSTAETTTITTPTMTGSTSTAETTTITKPTTTQLCTDLSEFWCYSYGHYARCPYCDPSYFSCNSASWTPIIRYCPRDLVFNPNPLYPYCIRPEHCPYNP</sequence>
<dbReference type="SMART" id="SM00494">
    <property type="entry name" value="ChtBD2"/>
    <property type="match status" value="4"/>
</dbReference>
<evidence type="ECO:0000256" key="1">
    <source>
        <dbReference type="SAM" id="MobiDB-lite"/>
    </source>
</evidence>
<feature type="domain" description="Chitin-binding type-2" evidence="3">
    <location>
        <begin position="174"/>
        <end position="233"/>
    </location>
</feature>
<dbReference type="EMBL" id="CAXKWB010037260">
    <property type="protein sequence ID" value="CAL4149484.1"/>
    <property type="molecule type" value="Genomic_DNA"/>
</dbReference>
<dbReference type="GO" id="GO:0008061">
    <property type="term" value="F:chitin binding"/>
    <property type="evidence" value="ECO:0007669"/>
    <property type="project" value="InterPro"/>
</dbReference>
<feature type="region of interest" description="Disordered" evidence="1">
    <location>
        <begin position="272"/>
        <end position="303"/>
    </location>
</feature>
<dbReference type="Proteomes" id="UP001497623">
    <property type="component" value="Unassembled WGS sequence"/>
</dbReference>
<evidence type="ECO:0000313" key="4">
    <source>
        <dbReference type="EMBL" id="CAL4149484.1"/>
    </source>
</evidence>
<keyword evidence="2" id="KW-0732">Signal</keyword>
<feature type="signal peptide" evidence="2">
    <location>
        <begin position="1"/>
        <end position="24"/>
    </location>
</feature>
<protein>
    <recommendedName>
        <fullName evidence="3">Chitin-binding type-2 domain-containing protein</fullName>
    </recommendedName>
</protein>
<evidence type="ECO:0000256" key="2">
    <source>
        <dbReference type="SAM" id="SignalP"/>
    </source>
</evidence>
<accession>A0AAV2S262</accession>
<organism evidence="4 5">
    <name type="scientific">Meganyctiphanes norvegica</name>
    <name type="common">Northern krill</name>
    <name type="synonym">Thysanopoda norvegica</name>
    <dbReference type="NCBI Taxonomy" id="48144"/>
    <lineage>
        <taxon>Eukaryota</taxon>
        <taxon>Metazoa</taxon>
        <taxon>Ecdysozoa</taxon>
        <taxon>Arthropoda</taxon>
        <taxon>Crustacea</taxon>
        <taxon>Multicrustacea</taxon>
        <taxon>Malacostraca</taxon>
        <taxon>Eumalacostraca</taxon>
        <taxon>Eucarida</taxon>
        <taxon>Euphausiacea</taxon>
        <taxon>Euphausiidae</taxon>
        <taxon>Meganyctiphanes</taxon>
    </lineage>
</organism>
<evidence type="ECO:0000313" key="5">
    <source>
        <dbReference type="Proteomes" id="UP001497623"/>
    </source>
</evidence>
<keyword evidence="5" id="KW-1185">Reference proteome</keyword>
<comment type="caution">
    <text evidence="4">The sequence shown here is derived from an EMBL/GenBank/DDBJ whole genome shotgun (WGS) entry which is preliminary data.</text>
</comment>
<dbReference type="InterPro" id="IPR002557">
    <property type="entry name" value="Chitin-bd_dom"/>
</dbReference>
<dbReference type="PROSITE" id="PS50940">
    <property type="entry name" value="CHIT_BIND_II"/>
    <property type="match status" value="1"/>
</dbReference>
<dbReference type="GO" id="GO:0005576">
    <property type="term" value="C:extracellular region"/>
    <property type="evidence" value="ECO:0007669"/>
    <property type="project" value="InterPro"/>
</dbReference>
<reference evidence="4 5" key="1">
    <citation type="submission" date="2024-05" db="EMBL/GenBank/DDBJ databases">
        <authorList>
            <person name="Wallberg A."/>
        </authorList>
    </citation>
    <scope>NUCLEOTIDE SEQUENCE [LARGE SCALE GENOMIC DNA]</scope>
</reference>
<name>A0AAV2S262_MEGNR</name>